<protein>
    <submittedName>
        <fullName evidence="1">Uncharacterized protein</fullName>
    </submittedName>
</protein>
<evidence type="ECO:0000313" key="2">
    <source>
        <dbReference type="Proteomes" id="UP000824881"/>
    </source>
</evidence>
<comment type="caution">
    <text evidence="1">The sequence shown here is derived from an EMBL/GenBank/DDBJ whole genome shotgun (WGS) entry which is preliminary data.</text>
</comment>
<proteinExistence type="predicted"/>
<keyword evidence="2" id="KW-1185">Reference proteome</keyword>
<evidence type="ECO:0000313" key="1">
    <source>
        <dbReference type="EMBL" id="KAG9227427.1"/>
    </source>
</evidence>
<reference evidence="1 2" key="1">
    <citation type="journal article" date="2021" name="Appl. Environ. Microbiol.">
        <title>Genetic linkage and physical mapping for an oyster mushroom Pleurotus cornucopiae and QTL analysis for the trait cap color.</title>
        <authorList>
            <person name="Zhang Y."/>
            <person name="Gao W."/>
            <person name="Sonnenberg A."/>
            <person name="Chen Q."/>
            <person name="Zhang J."/>
            <person name="Huang C."/>
        </authorList>
    </citation>
    <scope>NUCLEOTIDE SEQUENCE [LARGE SCALE GENOMIC DNA]</scope>
    <source>
        <strain evidence="1">CCMSSC00406</strain>
    </source>
</reference>
<dbReference type="Proteomes" id="UP000824881">
    <property type="component" value="Unassembled WGS sequence"/>
</dbReference>
<dbReference type="EMBL" id="WQMT02000001">
    <property type="protein sequence ID" value="KAG9227427.1"/>
    <property type="molecule type" value="Genomic_DNA"/>
</dbReference>
<accession>A0ACB7JA11</accession>
<name>A0ACB7JA11_PLECO</name>
<gene>
    <name evidence="1" type="ORF">CCMSSC00406_0000927</name>
</gene>
<sequence>MHPACPSPEAIAAEVSLREQRFGPLSIGLVVSAVLFGITTVQSAAFLSKRQGEPFLHKFAVAGLWLLDLLSTVFLENTLYHFLVTIRGPIALSHFFWSCKALWAMESIIIAWAQSLYILRIWRLANVNMIKRRLVLTGALVFASLGSLVLGLYTTYRLSLTQGARFEVLAWEVFSCLISTCIIDFSISTILVMLLARQPKGTSWTDSTAIVLASYALNTGLCNGVISTASIIAYAIDRRSYAFLGIRVILSTVHINSLVAMLNARHYFQKETPATVILQSHDARLTVSQGGQVYASRRRPTTADKERTPTINEAGLLQFDKTPTLIGNQAGIVEVVIQREQSTTISRPLRS</sequence>
<organism evidence="1 2">
    <name type="scientific">Pleurotus cornucopiae</name>
    <name type="common">Cornucopia mushroom</name>
    <dbReference type="NCBI Taxonomy" id="5321"/>
    <lineage>
        <taxon>Eukaryota</taxon>
        <taxon>Fungi</taxon>
        <taxon>Dikarya</taxon>
        <taxon>Basidiomycota</taxon>
        <taxon>Agaricomycotina</taxon>
        <taxon>Agaricomycetes</taxon>
        <taxon>Agaricomycetidae</taxon>
        <taxon>Agaricales</taxon>
        <taxon>Pleurotineae</taxon>
        <taxon>Pleurotaceae</taxon>
        <taxon>Pleurotus</taxon>
    </lineage>
</organism>